<keyword evidence="4" id="KW-1185">Reference proteome</keyword>
<dbReference type="PROSITE" id="PS50181">
    <property type="entry name" value="FBOX"/>
    <property type="match status" value="1"/>
</dbReference>
<dbReference type="PANTHER" id="PTHR34049">
    <property type="entry name" value="F-BOX PROTEIN SKIP27"/>
    <property type="match status" value="1"/>
</dbReference>
<dbReference type="Proteomes" id="UP000290289">
    <property type="component" value="Chromosome 10"/>
</dbReference>
<gene>
    <name evidence="3" type="ORF">DVH24_017126</name>
</gene>
<dbReference type="AlphaFoldDB" id="A0A498IX87"/>
<dbReference type="EMBL" id="RDQH01000336">
    <property type="protein sequence ID" value="RXH86073.1"/>
    <property type="molecule type" value="Genomic_DNA"/>
</dbReference>
<feature type="region of interest" description="Disordered" evidence="1">
    <location>
        <begin position="145"/>
        <end position="167"/>
    </location>
</feature>
<name>A0A498IX87_MALDO</name>
<dbReference type="InterPro" id="IPR001810">
    <property type="entry name" value="F-box_dom"/>
</dbReference>
<evidence type="ECO:0000256" key="1">
    <source>
        <dbReference type="SAM" id="MobiDB-lite"/>
    </source>
</evidence>
<organism evidence="3 4">
    <name type="scientific">Malus domestica</name>
    <name type="common">Apple</name>
    <name type="synonym">Pyrus malus</name>
    <dbReference type="NCBI Taxonomy" id="3750"/>
    <lineage>
        <taxon>Eukaryota</taxon>
        <taxon>Viridiplantae</taxon>
        <taxon>Streptophyta</taxon>
        <taxon>Embryophyta</taxon>
        <taxon>Tracheophyta</taxon>
        <taxon>Spermatophyta</taxon>
        <taxon>Magnoliopsida</taxon>
        <taxon>eudicotyledons</taxon>
        <taxon>Gunneridae</taxon>
        <taxon>Pentapetalae</taxon>
        <taxon>rosids</taxon>
        <taxon>fabids</taxon>
        <taxon>Rosales</taxon>
        <taxon>Rosaceae</taxon>
        <taxon>Amygdaloideae</taxon>
        <taxon>Maleae</taxon>
        <taxon>Malus</taxon>
    </lineage>
</organism>
<dbReference type="CDD" id="cd09917">
    <property type="entry name" value="F-box_SF"/>
    <property type="match status" value="1"/>
</dbReference>
<reference evidence="3 4" key="1">
    <citation type="submission" date="2018-10" db="EMBL/GenBank/DDBJ databases">
        <title>A high-quality apple genome assembly.</title>
        <authorList>
            <person name="Hu J."/>
        </authorList>
    </citation>
    <scope>NUCLEOTIDE SEQUENCE [LARGE SCALE GENOMIC DNA]</scope>
    <source>
        <strain evidence="4">cv. HFTH1</strain>
        <tissue evidence="3">Young leaf</tissue>
    </source>
</reference>
<accession>A0A498IX87</accession>
<evidence type="ECO:0000259" key="2">
    <source>
        <dbReference type="PROSITE" id="PS50181"/>
    </source>
</evidence>
<proteinExistence type="predicted"/>
<evidence type="ECO:0000313" key="4">
    <source>
        <dbReference type="Proteomes" id="UP000290289"/>
    </source>
</evidence>
<dbReference type="SUPFAM" id="SSF81383">
    <property type="entry name" value="F-box domain"/>
    <property type="match status" value="1"/>
</dbReference>
<dbReference type="InterPro" id="IPR045286">
    <property type="entry name" value="FBS1-like"/>
</dbReference>
<evidence type="ECO:0000313" key="3">
    <source>
        <dbReference type="EMBL" id="RXH86073.1"/>
    </source>
</evidence>
<sequence length="207" mass="23009">MALGKKCKSCLKTKRGSGGAVAAEAEPMMELGFVKYTRALGRKRIGISNNGEEASPADLYPNTPLKKQRSGKMIWESETAASSALEALPQEILIKVVCGVDHDDLKRLFRVSKAIREATLVAKQWHFAYSTPSKTPAFRTAIDLSDSNSSPDEIEAPNAPKQWRQMHRKLPNQKKLAELSVNLFASWDDEAEEDQGTRKGLFMEEDE</sequence>
<feature type="domain" description="F-box" evidence="2">
    <location>
        <begin position="82"/>
        <end position="132"/>
    </location>
</feature>
<dbReference type="PANTHER" id="PTHR34049:SF1">
    <property type="entry name" value="F-BOX PROTEIN SKIP27"/>
    <property type="match status" value="1"/>
</dbReference>
<dbReference type="InterPro" id="IPR036047">
    <property type="entry name" value="F-box-like_dom_sf"/>
</dbReference>
<comment type="caution">
    <text evidence="3">The sequence shown here is derived from an EMBL/GenBank/DDBJ whole genome shotgun (WGS) entry which is preliminary data.</text>
</comment>
<protein>
    <recommendedName>
        <fullName evidence="2">F-box domain-containing protein</fullName>
    </recommendedName>
</protein>